<sequence>MLRRRACARPLRLEDRLIRRNRRADGGAAAVEAALIICFLVLPLTFGIIGYGYMLSFRQAISQAASEAARAAAVEISATDGPAKEAMARTMINEAVASYGVSCGAVLNCEVDPAAECGTGTCAEVTVSYPYRDHSLLPSLPGMGIIYPKSLSYSASVRAD</sequence>
<organism evidence="3 4">
    <name type="scientific">Nocardioides massiliensis</name>
    <dbReference type="NCBI Taxonomy" id="1325935"/>
    <lineage>
        <taxon>Bacteria</taxon>
        <taxon>Bacillati</taxon>
        <taxon>Actinomycetota</taxon>
        <taxon>Actinomycetes</taxon>
        <taxon>Propionibacteriales</taxon>
        <taxon>Nocardioidaceae</taxon>
        <taxon>Nocardioides</taxon>
    </lineage>
</organism>
<evidence type="ECO:0000259" key="2">
    <source>
        <dbReference type="Pfam" id="PF07811"/>
    </source>
</evidence>
<proteinExistence type="predicted"/>
<protein>
    <submittedName>
        <fullName evidence="3">Flp pilus assembly protein TadG</fullName>
    </submittedName>
</protein>
<dbReference type="Proteomes" id="UP001240447">
    <property type="component" value="Unassembled WGS sequence"/>
</dbReference>
<keyword evidence="1" id="KW-1133">Transmembrane helix</keyword>
<dbReference type="RefSeq" id="WP_181642097.1">
    <property type="nucleotide sequence ID" value="NZ_CCXJ01000430.1"/>
</dbReference>
<feature type="domain" description="TadE-like" evidence="2">
    <location>
        <begin position="27"/>
        <end position="70"/>
    </location>
</feature>
<evidence type="ECO:0000313" key="4">
    <source>
        <dbReference type="Proteomes" id="UP001240447"/>
    </source>
</evidence>
<comment type="caution">
    <text evidence="3">The sequence shown here is derived from an EMBL/GenBank/DDBJ whole genome shotgun (WGS) entry which is preliminary data.</text>
</comment>
<reference evidence="3 4" key="1">
    <citation type="submission" date="2023-07" db="EMBL/GenBank/DDBJ databases">
        <title>Sequencing the genomes of 1000 actinobacteria strains.</title>
        <authorList>
            <person name="Klenk H.-P."/>
        </authorList>
    </citation>
    <scope>NUCLEOTIDE SEQUENCE [LARGE SCALE GENOMIC DNA]</scope>
    <source>
        <strain evidence="3 4">GD13</strain>
    </source>
</reference>
<evidence type="ECO:0000256" key="1">
    <source>
        <dbReference type="SAM" id="Phobius"/>
    </source>
</evidence>
<dbReference type="InterPro" id="IPR012495">
    <property type="entry name" value="TadE-like_dom"/>
</dbReference>
<keyword evidence="4" id="KW-1185">Reference proteome</keyword>
<keyword evidence="1" id="KW-0472">Membrane</keyword>
<feature type="transmembrane region" description="Helical" evidence="1">
    <location>
        <begin position="29"/>
        <end position="54"/>
    </location>
</feature>
<keyword evidence="1" id="KW-0812">Transmembrane</keyword>
<gene>
    <name evidence="3" type="ORF">J2S59_002398</name>
</gene>
<accession>A0ABT9NQ83</accession>
<dbReference type="EMBL" id="JAUSQM010000001">
    <property type="protein sequence ID" value="MDP9822589.1"/>
    <property type="molecule type" value="Genomic_DNA"/>
</dbReference>
<evidence type="ECO:0000313" key="3">
    <source>
        <dbReference type="EMBL" id="MDP9822589.1"/>
    </source>
</evidence>
<name>A0ABT9NQ83_9ACTN</name>
<dbReference type="Pfam" id="PF07811">
    <property type="entry name" value="TadE"/>
    <property type="match status" value="1"/>
</dbReference>